<evidence type="ECO:0000259" key="3">
    <source>
        <dbReference type="Pfam" id="PF02678"/>
    </source>
</evidence>
<dbReference type="Proteomes" id="UP000763505">
    <property type="component" value="Unassembled WGS sequence"/>
</dbReference>
<evidence type="ECO:0000256" key="1">
    <source>
        <dbReference type="ARBA" id="ARBA00008416"/>
    </source>
</evidence>
<name>A0A921DWW1_9STAP</name>
<dbReference type="InterPro" id="IPR014710">
    <property type="entry name" value="RmlC-like_jellyroll"/>
</dbReference>
<protein>
    <submittedName>
        <fullName evidence="5">Pirin family protein</fullName>
    </submittedName>
</protein>
<reference evidence="5" key="2">
    <citation type="submission" date="2021-09" db="EMBL/GenBank/DDBJ databases">
        <authorList>
            <person name="Gilroy R."/>
        </authorList>
    </citation>
    <scope>NUCLEOTIDE SEQUENCE</scope>
    <source>
        <strain evidence="5">6019</strain>
    </source>
</reference>
<evidence type="ECO:0000256" key="2">
    <source>
        <dbReference type="RuleBase" id="RU003457"/>
    </source>
</evidence>
<feature type="domain" description="Pirin N-terminal" evidence="3">
    <location>
        <begin position="52"/>
        <end position="116"/>
    </location>
</feature>
<dbReference type="AlphaFoldDB" id="A0A921DWW1"/>
<evidence type="ECO:0000259" key="4">
    <source>
        <dbReference type="Pfam" id="PF17954"/>
    </source>
</evidence>
<sequence length="246" mass="27677">MILKMSKDAHLEPYKGMFSITRILPGRILEPDGERPTFGPFSNIDHAFMSKGLTIKMHEHVDDEILSYVDKGISMHKDSAGYEVPIERGKLMVMNAGKSFWHEEKVPQEGVEMLQIFMRPEAPDLEPNIQFHEKPVDNEDWYTMVGPEDSDAPMTMRQNAYIMDAHVKAGNTLEIPNIPGLASFLYVMHGEIETGNEKAERFEAIADIDEGLPPLTAHKDATVVLFLVDLDAPMSTKGTISSLTRY</sequence>
<dbReference type="Gene3D" id="2.60.120.10">
    <property type="entry name" value="Jelly Rolls"/>
    <property type="match status" value="2"/>
</dbReference>
<comment type="similarity">
    <text evidence="1 2">Belongs to the pirin family.</text>
</comment>
<dbReference type="PANTHER" id="PTHR43212:SF3">
    <property type="entry name" value="QUERCETIN 2,3-DIOXYGENASE"/>
    <property type="match status" value="1"/>
</dbReference>
<gene>
    <name evidence="5" type="ORF">K8V35_04680</name>
</gene>
<dbReference type="InterPro" id="IPR011051">
    <property type="entry name" value="RmlC_Cupin_sf"/>
</dbReference>
<evidence type="ECO:0000313" key="5">
    <source>
        <dbReference type="EMBL" id="HJE19628.1"/>
    </source>
</evidence>
<reference evidence="5" key="1">
    <citation type="journal article" date="2021" name="PeerJ">
        <title>Extensive microbial diversity within the chicken gut microbiome revealed by metagenomics and culture.</title>
        <authorList>
            <person name="Gilroy R."/>
            <person name="Ravi A."/>
            <person name="Getino M."/>
            <person name="Pursley I."/>
            <person name="Horton D.L."/>
            <person name="Alikhan N.F."/>
            <person name="Baker D."/>
            <person name="Gharbi K."/>
            <person name="Hall N."/>
            <person name="Watson M."/>
            <person name="Adriaenssens E.M."/>
            <person name="Foster-Nyarko E."/>
            <person name="Jarju S."/>
            <person name="Secka A."/>
            <person name="Antonio M."/>
            <person name="Oren A."/>
            <person name="Chaudhuri R.R."/>
            <person name="La Ragione R."/>
            <person name="Hildebrand F."/>
            <person name="Pallen M.J."/>
        </authorList>
    </citation>
    <scope>NUCLEOTIDE SEQUENCE</scope>
    <source>
        <strain evidence="5">6019</strain>
    </source>
</reference>
<dbReference type="InterPro" id="IPR041602">
    <property type="entry name" value="Quercetinase_C"/>
</dbReference>
<evidence type="ECO:0000313" key="6">
    <source>
        <dbReference type="Proteomes" id="UP000763505"/>
    </source>
</evidence>
<dbReference type="InterPro" id="IPR003829">
    <property type="entry name" value="Pirin_N_dom"/>
</dbReference>
<dbReference type="Pfam" id="PF02678">
    <property type="entry name" value="Pirin"/>
    <property type="match status" value="1"/>
</dbReference>
<dbReference type="Pfam" id="PF17954">
    <property type="entry name" value="Pirin_C_2"/>
    <property type="match status" value="1"/>
</dbReference>
<dbReference type="InterPro" id="IPR012093">
    <property type="entry name" value="Pirin"/>
</dbReference>
<comment type="caution">
    <text evidence="5">The sequence shown here is derived from an EMBL/GenBank/DDBJ whole genome shotgun (WGS) entry which is preliminary data.</text>
</comment>
<organism evidence="5 6">
    <name type="scientific">Aliicoccus persicus</name>
    <dbReference type="NCBI Taxonomy" id="930138"/>
    <lineage>
        <taxon>Bacteria</taxon>
        <taxon>Bacillati</taxon>
        <taxon>Bacillota</taxon>
        <taxon>Bacilli</taxon>
        <taxon>Bacillales</taxon>
        <taxon>Staphylococcaceae</taxon>
        <taxon>Aliicoccus</taxon>
    </lineage>
</organism>
<dbReference type="PANTHER" id="PTHR43212">
    <property type="entry name" value="QUERCETIN 2,3-DIOXYGENASE"/>
    <property type="match status" value="1"/>
</dbReference>
<dbReference type="SUPFAM" id="SSF51182">
    <property type="entry name" value="RmlC-like cupins"/>
    <property type="match status" value="1"/>
</dbReference>
<accession>A0A921DWW1</accession>
<feature type="domain" description="Quercetin 2,3-dioxygenase C-terminal cupin" evidence="4">
    <location>
        <begin position="145"/>
        <end position="226"/>
    </location>
</feature>
<proteinExistence type="inferred from homology"/>
<dbReference type="EMBL" id="DYYI01000049">
    <property type="protein sequence ID" value="HJE19628.1"/>
    <property type="molecule type" value="Genomic_DNA"/>
</dbReference>